<keyword evidence="3" id="KW-1185">Reference proteome</keyword>
<dbReference type="InterPro" id="IPR050235">
    <property type="entry name" value="CK1_Ser-Thr_kinase"/>
</dbReference>
<reference evidence="2" key="1">
    <citation type="journal article" date="2018" name="Genome Biol. Evol.">
        <title>Genomics and development of Lentinus tigrinus, a white-rot wood-decaying mushroom with dimorphic fruiting bodies.</title>
        <authorList>
            <person name="Wu B."/>
            <person name="Xu Z."/>
            <person name="Knudson A."/>
            <person name="Carlson A."/>
            <person name="Chen N."/>
            <person name="Kovaka S."/>
            <person name="LaButti K."/>
            <person name="Lipzen A."/>
            <person name="Pennachio C."/>
            <person name="Riley R."/>
            <person name="Schakwitz W."/>
            <person name="Umezawa K."/>
            <person name="Ohm R.A."/>
            <person name="Grigoriev I.V."/>
            <person name="Nagy L.G."/>
            <person name="Gibbons J."/>
            <person name="Hibbett D."/>
        </authorList>
    </citation>
    <scope>NUCLEOTIDE SEQUENCE [LARGE SCALE GENOMIC DNA]</scope>
    <source>
        <strain evidence="2">ALCF2SS1-6</strain>
    </source>
</reference>
<dbReference type="InterPro" id="IPR000719">
    <property type="entry name" value="Prot_kinase_dom"/>
</dbReference>
<evidence type="ECO:0000313" key="2">
    <source>
        <dbReference type="EMBL" id="RPD52789.1"/>
    </source>
</evidence>
<dbReference type="GO" id="GO:0004672">
    <property type="term" value="F:protein kinase activity"/>
    <property type="evidence" value="ECO:0007669"/>
    <property type="project" value="InterPro"/>
</dbReference>
<accession>A0A5C2RPE9</accession>
<sequence length="380" mass="43070">MAEIHYDRLLARGGFGRVYSGIMKLDDKAPSKDIALKRVRHVAGAESRLCPLLRHEACALVLLKEHPNIPKVYAFGASQYYEYLAMQRLGMTLHEYFEDAKQQLTLCNVVSIAYQMLDVLEYVHSRGIVHCDISPSNMMFDVHGPSAGIIYLIDFGLCRSYIDQSTGQHRPDELMTCRRGNATWISLNGHNLRTPSRRDDLESLAYVLIWLLRGGVLPWGDGKSADVYRIKSQCSGAQLCESRWPPVFGEFLDYCRSLKYKETPSYAFWKHKFADVAGQGFTVHVNPQDSKGPFFRCAQSNPKLGADRASDGGWEPFMGGRCFYIPCREESHESVWSLSPKDLLRQDELHVVVTGVARLRHVPESKIGYIDESCPQEELL</sequence>
<protein>
    <submittedName>
        <fullName evidence="2">Kinase-like protein</fullName>
    </submittedName>
</protein>
<evidence type="ECO:0000259" key="1">
    <source>
        <dbReference type="PROSITE" id="PS50011"/>
    </source>
</evidence>
<dbReference type="PROSITE" id="PS00109">
    <property type="entry name" value="PROTEIN_KINASE_TYR"/>
    <property type="match status" value="1"/>
</dbReference>
<dbReference type="Pfam" id="PF00069">
    <property type="entry name" value="Pkinase"/>
    <property type="match status" value="1"/>
</dbReference>
<dbReference type="Proteomes" id="UP000313359">
    <property type="component" value="Unassembled WGS sequence"/>
</dbReference>
<evidence type="ECO:0000313" key="3">
    <source>
        <dbReference type="Proteomes" id="UP000313359"/>
    </source>
</evidence>
<dbReference type="InterPro" id="IPR011009">
    <property type="entry name" value="Kinase-like_dom_sf"/>
</dbReference>
<keyword evidence="2" id="KW-0808">Transferase</keyword>
<dbReference type="EMBL" id="ML122340">
    <property type="protein sequence ID" value="RPD52789.1"/>
    <property type="molecule type" value="Genomic_DNA"/>
</dbReference>
<proteinExistence type="predicted"/>
<feature type="domain" description="Protein kinase" evidence="1">
    <location>
        <begin position="4"/>
        <end position="274"/>
    </location>
</feature>
<name>A0A5C2RPE9_9APHY</name>
<dbReference type="InterPro" id="IPR008266">
    <property type="entry name" value="Tyr_kinase_AS"/>
</dbReference>
<dbReference type="OrthoDB" id="3265205at2759"/>
<dbReference type="Gene3D" id="1.10.510.10">
    <property type="entry name" value="Transferase(Phosphotransferase) domain 1"/>
    <property type="match status" value="1"/>
</dbReference>
<dbReference type="SUPFAM" id="SSF56112">
    <property type="entry name" value="Protein kinase-like (PK-like)"/>
    <property type="match status" value="1"/>
</dbReference>
<dbReference type="PROSITE" id="PS50011">
    <property type="entry name" value="PROTEIN_KINASE_DOM"/>
    <property type="match status" value="1"/>
</dbReference>
<dbReference type="STRING" id="1328759.A0A5C2RPE9"/>
<dbReference type="PANTHER" id="PTHR11909">
    <property type="entry name" value="CASEIN KINASE-RELATED"/>
    <property type="match status" value="1"/>
</dbReference>
<gene>
    <name evidence="2" type="ORF">L227DRAFT_536834</name>
</gene>
<dbReference type="AlphaFoldDB" id="A0A5C2RPE9"/>
<organism evidence="2 3">
    <name type="scientific">Lentinus tigrinus ALCF2SS1-6</name>
    <dbReference type="NCBI Taxonomy" id="1328759"/>
    <lineage>
        <taxon>Eukaryota</taxon>
        <taxon>Fungi</taxon>
        <taxon>Dikarya</taxon>
        <taxon>Basidiomycota</taxon>
        <taxon>Agaricomycotina</taxon>
        <taxon>Agaricomycetes</taxon>
        <taxon>Polyporales</taxon>
        <taxon>Polyporaceae</taxon>
        <taxon>Lentinus</taxon>
    </lineage>
</organism>
<keyword evidence="2" id="KW-0418">Kinase</keyword>
<dbReference type="GO" id="GO:0005524">
    <property type="term" value="F:ATP binding"/>
    <property type="evidence" value="ECO:0007669"/>
    <property type="project" value="InterPro"/>
</dbReference>